<reference evidence="3" key="2">
    <citation type="submission" date="2021-02" db="EMBL/GenBank/DDBJ databases">
        <authorList>
            <person name="Kimball J.A."/>
            <person name="Haas M.W."/>
            <person name="Macchietto M."/>
            <person name="Kono T."/>
            <person name="Duquette J."/>
            <person name="Shao M."/>
        </authorList>
    </citation>
    <scope>NUCLEOTIDE SEQUENCE</scope>
    <source>
        <tissue evidence="3">Fresh leaf tissue</tissue>
    </source>
</reference>
<dbReference type="InterPro" id="IPR025852">
    <property type="entry name" value="SM_dom_ATX"/>
</dbReference>
<evidence type="ECO:0000256" key="1">
    <source>
        <dbReference type="SAM" id="MobiDB-lite"/>
    </source>
</evidence>
<dbReference type="EMBL" id="JAAALK010000282">
    <property type="protein sequence ID" value="KAG8081469.1"/>
    <property type="molecule type" value="Genomic_DNA"/>
</dbReference>
<feature type="compositionally biased region" description="Polar residues" evidence="1">
    <location>
        <begin position="1"/>
        <end position="13"/>
    </location>
</feature>
<dbReference type="InterPro" id="IPR045117">
    <property type="entry name" value="ATXN2-like"/>
</dbReference>
<evidence type="ECO:0000259" key="2">
    <source>
        <dbReference type="Pfam" id="PF14438"/>
    </source>
</evidence>
<protein>
    <recommendedName>
        <fullName evidence="2">Ataxin 2 SM domain-containing protein</fullName>
    </recommendedName>
</protein>
<dbReference type="OrthoDB" id="2275718at2759"/>
<gene>
    <name evidence="3" type="ORF">GUJ93_ZPchr0007g3618</name>
</gene>
<keyword evidence="4" id="KW-1185">Reference proteome</keyword>
<feature type="region of interest" description="Disordered" evidence="1">
    <location>
        <begin position="1"/>
        <end position="20"/>
    </location>
</feature>
<dbReference type="PANTHER" id="PTHR12854:SF7">
    <property type="entry name" value="ATAXIN-2 HOMOLOG"/>
    <property type="match status" value="1"/>
</dbReference>
<sequence>MSSSGGFSISENGGTLEHGSPSRDRLIYVMTQLIGHHVDVHVKNGSIIAGIFHATNSDEDFVGIVMKMAQVRKAGSVRRQKMLLM</sequence>
<name>A0A8J5W6M8_ZIZPA</name>
<dbReference type="GO" id="GO:0010494">
    <property type="term" value="C:cytoplasmic stress granule"/>
    <property type="evidence" value="ECO:0007669"/>
    <property type="project" value="TreeGrafter"/>
</dbReference>
<dbReference type="AlphaFoldDB" id="A0A8J5W6M8"/>
<organism evidence="3 4">
    <name type="scientific">Zizania palustris</name>
    <name type="common">Northern wild rice</name>
    <dbReference type="NCBI Taxonomy" id="103762"/>
    <lineage>
        <taxon>Eukaryota</taxon>
        <taxon>Viridiplantae</taxon>
        <taxon>Streptophyta</taxon>
        <taxon>Embryophyta</taxon>
        <taxon>Tracheophyta</taxon>
        <taxon>Spermatophyta</taxon>
        <taxon>Magnoliopsida</taxon>
        <taxon>Liliopsida</taxon>
        <taxon>Poales</taxon>
        <taxon>Poaceae</taxon>
        <taxon>BOP clade</taxon>
        <taxon>Oryzoideae</taxon>
        <taxon>Oryzeae</taxon>
        <taxon>Zizaniinae</taxon>
        <taxon>Zizania</taxon>
    </lineage>
</organism>
<reference evidence="3" key="1">
    <citation type="journal article" date="2021" name="bioRxiv">
        <title>Whole Genome Assembly and Annotation of Northern Wild Rice, Zizania palustris L., Supports a Whole Genome Duplication in the Zizania Genus.</title>
        <authorList>
            <person name="Haas M."/>
            <person name="Kono T."/>
            <person name="Macchietto M."/>
            <person name="Millas R."/>
            <person name="McGilp L."/>
            <person name="Shao M."/>
            <person name="Duquette J."/>
            <person name="Hirsch C.N."/>
            <person name="Kimball J."/>
        </authorList>
    </citation>
    <scope>NUCLEOTIDE SEQUENCE</scope>
    <source>
        <tissue evidence="3">Fresh leaf tissue</tissue>
    </source>
</reference>
<dbReference type="Proteomes" id="UP000729402">
    <property type="component" value="Unassembled WGS sequence"/>
</dbReference>
<dbReference type="PANTHER" id="PTHR12854">
    <property type="entry name" value="ATAXIN 2-RELATED"/>
    <property type="match status" value="1"/>
</dbReference>
<accession>A0A8J5W6M8</accession>
<evidence type="ECO:0000313" key="4">
    <source>
        <dbReference type="Proteomes" id="UP000729402"/>
    </source>
</evidence>
<feature type="domain" description="Ataxin 2 SM" evidence="2">
    <location>
        <begin position="23"/>
        <end position="74"/>
    </location>
</feature>
<comment type="caution">
    <text evidence="3">The sequence shown here is derived from an EMBL/GenBank/DDBJ whole genome shotgun (WGS) entry which is preliminary data.</text>
</comment>
<evidence type="ECO:0000313" key="3">
    <source>
        <dbReference type="EMBL" id="KAG8081469.1"/>
    </source>
</evidence>
<dbReference type="GO" id="GO:0034063">
    <property type="term" value="P:stress granule assembly"/>
    <property type="evidence" value="ECO:0007669"/>
    <property type="project" value="TreeGrafter"/>
</dbReference>
<dbReference type="Pfam" id="PF14438">
    <property type="entry name" value="SM-ATX"/>
    <property type="match status" value="1"/>
</dbReference>
<proteinExistence type="predicted"/>
<dbReference type="GO" id="GO:0003729">
    <property type="term" value="F:mRNA binding"/>
    <property type="evidence" value="ECO:0007669"/>
    <property type="project" value="TreeGrafter"/>
</dbReference>